<evidence type="ECO:0000256" key="1">
    <source>
        <dbReference type="SAM" id="SignalP"/>
    </source>
</evidence>
<keyword evidence="1" id="KW-0732">Signal</keyword>
<dbReference type="AlphaFoldDB" id="A0A2T0UIJ1"/>
<accession>A0A2T0UIJ1</accession>
<dbReference type="RefSeq" id="WP_245889010.1">
    <property type="nucleotide sequence ID" value="NZ_PVTJ01000006.1"/>
</dbReference>
<dbReference type="Pfam" id="PF11303">
    <property type="entry name" value="DUF3105"/>
    <property type="match status" value="1"/>
</dbReference>
<proteinExistence type="predicted"/>
<name>A0A2T0UIJ1_9ACTN</name>
<comment type="caution">
    <text evidence="2">The sequence shown here is derived from an EMBL/GenBank/DDBJ whole genome shotgun (WGS) entry which is preliminary data.</text>
</comment>
<dbReference type="EMBL" id="PVTJ01000006">
    <property type="protein sequence ID" value="PRY57761.1"/>
    <property type="molecule type" value="Genomic_DNA"/>
</dbReference>
<feature type="chain" id="PRO_5015624325" evidence="1">
    <location>
        <begin position="22"/>
        <end position="233"/>
    </location>
</feature>
<reference evidence="2 3" key="1">
    <citation type="submission" date="2018-03" db="EMBL/GenBank/DDBJ databases">
        <title>Genomic Encyclopedia of Type Strains, Phase III (KMG-III): the genomes of soil and plant-associated and newly described type strains.</title>
        <authorList>
            <person name="Whitman W."/>
        </authorList>
    </citation>
    <scope>NUCLEOTIDE SEQUENCE [LARGE SCALE GENOMIC DNA]</scope>
    <source>
        <strain evidence="2 3">CGMCC 4.7067</strain>
    </source>
</reference>
<protein>
    <submittedName>
        <fullName evidence="2">Uncharacterized protein DUF3105</fullName>
    </submittedName>
</protein>
<feature type="signal peptide" evidence="1">
    <location>
        <begin position="1"/>
        <end position="21"/>
    </location>
</feature>
<keyword evidence="3" id="KW-1185">Reference proteome</keyword>
<sequence>MRTLRTRWTALAPLFALAALAACTPAADSGEDGAAAGDETSQEAAQGVAIEGVESFYGEYGDYVTVMAAIQDGEVTAEDLEYPFVAQQEHVDTATDWDGQPPVYDLVPPAGGNHLSVWQTCTGSVYDAPLIDGHAVHSMEHGAVWLTYDPELVAPEAVDALALLIQNRDYSLMSPYPGQGPAVSLQSWGNRYQTDDPADPVIEAYLDEFILNDRFNPESMATCAGGVNTTVES</sequence>
<gene>
    <name evidence="2" type="ORF">B0I28_106181</name>
</gene>
<dbReference type="PROSITE" id="PS51257">
    <property type="entry name" value="PROKAR_LIPOPROTEIN"/>
    <property type="match status" value="1"/>
</dbReference>
<dbReference type="Proteomes" id="UP000238176">
    <property type="component" value="Unassembled WGS sequence"/>
</dbReference>
<organism evidence="2 3">
    <name type="scientific">Glycomyces artemisiae</name>
    <dbReference type="NCBI Taxonomy" id="1076443"/>
    <lineage>
        <taxon>Bacteria</taxon>
        <taxon>Bacillati</taxon>
        <taxon>Actinomycetota</taxon>
        <taxon>Actinomycetes</taxon>
        <taxon>Glycomycetales</taxon>
        <taxon>Glycomycetaceae</taxon>
        <taxon>Glycomyces</taxon>
    </lineage>
</organism>
<evidence type="ECO:0000313" key="2">
    <source>
        <dbReference type="EMBL" id="PRY57761.1"/>
    </source>
</evidence>
<evidence type="ECO:0000313" key="3">
    <source>
        <dbReference type="Proteomes" id="UP000238176"/>
    </source>
</evidence>
<dbReference type="InterPro" id="IPR021454">
    <property type="entry name" value="DUF3105"/>
</dbReference>